<dbReference type="GO" id="GO:0003700">
    <property type="term" value="F:DNA-binding transcription factor activity"/>
    <property type="evidence" value="ECO:0007669"/>
    <property type="project" value="InterPro"/>
</dbReference>
<dbReference type="GO" id="GO:0006351">
    <property type="term" value="P:DNA-templated transcription"/>
    <property type="evidence" value="ECO:0007669"/>
    <property type="project" value="TreeGrafter"/>
</dbReference>
<keyword evidence="5" id="KW-0804">Transcription</keyword>
<dbReference type="Gene3D" id="3.40.190.290">
    <property type="match status" value="1"/>
</dbReference>
<dbReference type="PANTHER" id="PTHR30537:SF5">
    <property type="entry name" value="HTH-TYPE TRANSCRIPTIONAL ACTIVATOR TTDR-RELATED"/>
    <property type="match status" value="1"/>
</dbReference>
<dbReference type="SUPFAM" id="SSF46785">
    <property type="entry name" value="Winged helix' DNA-binding domain"/>
    <property type="match status" value="1"/>
</dbReference>
<accession>A0A9X9YCZ2</accession>
<dbReference type="InterPro" id="IPR036388">
    <property type="entry name" value="WH-like_DNA-bd_sf"/>
</dbReference>
<feature type="domain" description="HTH lysR-type" evidence="6">
    <location>
        <begin position="83"/>
        <end position="140"/>
    </location>
</feature>
<dbReference type="InterPro" id="IPR000847">
    <property type="entry name" value="LysR_HTH_N"/>
</dbReference>
<dbReference type="InterPro" id="IPR036390">
    <property type="entry name" value="WH_DNA-bd_sf"/>
</dbReference>
<dbReference type="Gene3D" id="1.10.10.10">
    <property type="entry name" value="Winged helix-like DNA-binding domain superfamily/Winged helix DNA-binding domain"/>
    <property type="match status" value="1"/>
</dbReference>
<gene>
    <name evidence="7" type="ORF">J4G43_047870</name>
</gene>
<dbReference type="InterPro" id="IPR005119">
    <property type="entry name" value="LysR_subst-bd"/>
</dbReference>
<dbReference type="Pfam" id="PF03466">
    <property type="entry name" value="LysR_substrate"/>
    <property type="match status" value="1"/>
</dbReference>
<evidence type="ECO:0000256" key="3">
    <source>
        <dbReference type="ARBA" id="ARBA00023015"/>
    </source>
</evidence>
<evidence type="ECO:0000256" key="2">
    <source>
        <dbReference type="ARBA" id="ARBA00009437"/>
    </source>
</evidence>
<sequence>MARPSWVAVMRVIGATARRFFAARPFISIGVKSAFASLSIIIKSPESLPSGVASLAGERFRACRDPTEVRLEAKHFIDYRYKMDFADVALFRSIVTAGSLSAAAREMGTTPMLVSRRLAALEAELGARLFHRTTRSLSLTPEGEAFLPHAAALIAARDSAFESVSSAGSGLSGVLKVTAPNVIGHAVIVPVVAGLIADNPALRVNLVLSDDRVDIASMGLDVAIRVAPMKPSDMIATRLADNPYILCASPAYTARFGEPATLGDLVSHPCIKLHAMETWPFVRGGELEQIRIAGPLSASTVDAVRAACLAGVGVAMMTYWDVYEQIERGELKRIVLADAAPVELGIWAVFLTRAQMPVRVRAFIDALRKRLLAGTLP</sequence>
<organism evidence="7 8">
    <name type="scientific">Bradyrhizobium barranii subsp. barranii</name>
    <dbReference type="NCBI Taxonomy" id="2823807"/>
    <lineage>
        <taxon>Bacteria</taxon>
        <taxon>Pseudomonadati</taxon>
        <taxon>Pseudomonadota</taxon>
        <taxon>Alphaproteobacteria</taxon>
        <taxon>Hyphomicrobiales</taxon>
        <taxon>Nitrobacteraceae</taxon>
        <taxon>Bradyrhizobium</taxon>
        <taxon>Bradyrhizobium barranii</taxon>
    </lineage>
</organism>
<evidence type="ECO:0000256" key="4">
    <source>
        <dbReference type="ARBA" id="ARBA00023125"/>
    </source>
</evidence>
<evidence type="ECO:0000313" key="7">
    <source>
        <dbReference type="EMBL" id="UEM17786.1"/>
    </source>
</evidence>
<proteinExistence type="inferred from homology"/>
<dbReference type="PANTHER" id="PTHR30537">
    <property type="entry name" value="HTH-TYPE TRANSCRIPTIONAL REGULATOR"/>
    <property type="match status" value="1"/>
</dbReference>
<name>A0A9X9YCZ2_9BRAD</name>
<dbReference type="PROSITE" id="PS50931">
    <property type="entry name" value="HTH_LYSR"/>
    <property type="match status" value="1"/>
</dbReference>
<evidence type="ECO:0000259" key="6">
    <source>
        <dbReference type="PROSITE" id="PS50931"/>
    </source>
</evidence>
<dbReference type="RefSeq" id="WP_225005847.1">
    <property type="nucleotide sequence ID" value="NZ_CP086136.1"/>
</dbReference>
<keyword evidence="3" id="KW-0805">Transcription regulation</keyword>
<dbReference type="EMBL" id="CP086136">
    <property type="protein sequence ID" value="UEM17786.1"/>
    <property type="molecule type" value="Genomic_DNA"/>
</dbReference>
<evidence type="ECO:0000256" key="1">
    <source>
        <dbReference type="ARBA" id="ARBA00003502"/>
    </source>
</evidence>
<comment type="function">
    <text evidence="1">NodD regulates the expression of the nodABCFE genes which encode other nodulation proteins. NodD is also a negative regulator of its own expression. Binds flavonoids as inducers.</text>
</comment>
<evidence type="ECO:0000256" key="5">
    <source>
        <dbReference type="ARBA" id="ARBA00023163"/>
    </source>
</evidence>
<keyword evidence="4" id="KW-0238">DNA-binding</keyword>
<reference evidence="7 8" key="1">
    <citation type="journal article" date="2022" name="Int. J. Syst. Evol. Microbiol.">
        <title>Strains of Bradyrhizobium barranii sp. nov. associated with legumes native to Canada are symbionts of soybeans and belong to different subspecies (subsp. barranii subsp. nov. and subsp. apii subsp. nov.) and symbiovars (sv. glycinearum and sv. septentrionale).</title>
        <authorList>
            <person name="Bromfield E.S.P."/>
            <person name="Cloutier S."/>
            <person name="Wasai-Hara S."/>
            <person name="Minamisawa K."/>
        </authorList>
    </citation>
    <scope>NUCLEOTIDE SEQUENCE [LARGE SCALE GENOMIC DNA]</scope>
    <source>
        <strain evidence="7 8">144S4</strain>
    </source>
</reference>
<dbReference type="KEGG" id="bban:J4G43_047870"/>
<dbReference type="AlphaFoldDB" id="A0A9X9YCZ2"/>
<protein>
    <submittedName>
        <fullName evidence="7">LysR family transcriptional regulator</fullName>
    </submittedName>
</protein>
<dbReference type="SUPFAM" id="SSF53850">
    <property type="entry name" value="Periplasmic binding protein-like II"/>
    <property type="match status" value="1"/>
</dbReference>
<evidence type="ECO:0000313" key="8">
    <source>
        <dbReference type="Proteomes" id="UP000664702"/>
    </source>
</evidence>
<dbReference type="FunFam" id="1.10.10.10:FF:000001">
    <property type="entry name" value="LysR family transcriptional regulator"/>
    <property type="match status" value="1"/>
</dbReference>
<dbReference type="Proteomes" id="UP000664702">
    <property type="component" value="Chromosome"/>
</dbReference>
<dbReference type="GO" id="GO:0043565">
    <property type="term" value="F:sequence-specific DNA binding"/>
    <property type="evidence" value="ECO:0007669"/>
    <property type="project" value="TreeGrafter"/>
</dbReference>
<comment type="similarity">
    <text evidence="2">Belongs to the LysR transcriptional regulatory family.</text>
</comment>
<dbReference type="CDD" id="cd08422">
    <property type="entry name" value="PBP2_CrgA_like"/>
    <property type="match status" value="1"/>
</dbReference>
<dbReference type="InterPro" id="IPR058163">
    <property type="entry name" value="LysR-type_TF_proteobact-type"/>
</dbReference>
<dbReference type="Pfam" id="PF00126">
    <property type="entry name" value="HTH_1"/>
    <property type="match status" value="1"/>
</dbReference>